<dbReference type="Proteomes" id="UP000761534">
    <property type="component" value="Unassembled WGS sequence"/>
</dbReference>
<feature type="compositionally biased region" description="Acidic residues" evidence="1">
    <location>
        <begin position="73"/>
        <end position="84"/>
    </location>
</feature>
<comment type="caution">
    <text evidence="2">The sequence shown here is derived from an EMBL/GenBank/DDBJ whole genome shotgun (WGS) entry which is preliminary data.</text>
</comment>
<evidence type="ECO:0000313" key="3">
    <source>
        <dbReference type="Proteomes" id="UP000761534"/>
    </source>
</evidence>
<evidence type="ECO:0000256" key="1">
    <source>
        <dbReference type="SAM" id="MobiDB-lite"/>
    </source>
</evidence>
<keyword evidence="3" id="KW-1185">Reference proteome</keyword>
<dbReference type="VEuPathDB" id="FungiDB:TRICI_001520"/>
<accession>A0A642V895</accession>
<protein>
    <submittedName>
        <fullName evidence="2">Uncharacterized protein</fullName>
    </submittedName>
</protein>
<dbReference type="EMBL" id="SWFS01000108">
    <property type="protein sequence ID" value="KAA8916332.1"/>
    <property type="molecule type" value="Genomic_DNA"/>
</dbReference>
<dbReference type="AlphaFoldDB" id="A0A642V895"/>
<sequence length="132" mass="14664">MVLRNKRSLYKENIACDTPPSKRACKSTSAKKGSPEVRIQELSPNGSDDLTGDLSVQYGSPCAKAVARIEHAEEYDESMEESSFDSDVNSSRPSNDDLNAKFQMAVQRFNELEKRLIQLSPKTSEPAKAPIR</sequence>
<feature type="region of interest" description="Disordered" evidence="1">
    <location>
        <begin position="73"/>
        <end position="99"/>
    </location>
</feature>
<evidence type="ECO:0000313" key="2">
    <source>
        <dbReference type="EMBL" id="KAA8916332.1"/>
    </source>
</evidence>
<proteinExistence type="predicted"/>
<name>A0A642V895_9ASCO</name>
<organism evidence="2 3">
    <name type="scientific">Trichomonascus ciferrii</name>
    <dbReference type="NCBI Taxonomy" id="44093"/>
    <lineage>
        <taxon>Eukaryota</taxon>
        <taxon>Fungi</taxon>
        <taxon>Dikarya</taxon>
        <taxon>Ascomycota</taxon>
        <taxon>Saccharomycotina</taxon>
        <taxon>Dipodascomycetes</taxon>
        <taxon>Dipodascales</taxon>
        <taxon>Trichomonascaceae</taxon>
        <taxon>Trichomonascus</taxon>
        <taxon>Trichomonascus ciferrii complex</taxon>
    </lineage>
</organism>
<gene>
    <name evidence="2" type="ORF">TRICI_001520</name>
</gene>
<feature type="region of interest" description="Disordered" evidence="1">
    <location>
        <begin position="19"/>
        <end position="55"/>
    </location>
</feature>
<reference evidence="2" key="1">
    <citation type="journal article" date="2019" name="G3 (Bethesda)">
        <title>Genome Assemblies of Two Rare Opportunistic Yeast Pathogens: Diutina rugosa (syn. Candida rugosa) and Trichomonascus ciferrii (syn. Candida ciferrii).</title>
        <authorList>
            <person name="Mixao V."/>
            <person name="Saus E."/>
            <person name="Hansen A.P."/>
            <person name="Lass-Florl C."/>
            <person name="Gabaldon T."/>
        </authorList>
    </citation>
    <scope>NUCLEOTIDE SEQUENCE</scope>
    <source>
        <strain evidence="2">CBS 4856</strain>
    </source>
</reference>